<feature type="compositionally biased region" description="Polar residues" evidence="7">
    <location>
        <begin position="260"/>
        <end position="269"/>
    </location>
</feature>
<dbReference type="Pfam" id="PF16099">
    <property type="entry name" value="RMI1_C"/>
    <property type="match status" value="1"/>
</dbReference>
<dbReference type="InterPro" id="IPR049363">
    <property type="entry name" value="RMI1_N"/>
</dbReference>
<dbReference type="Pfam" id="PF21000">
    <property type="entry name" value="RMI1_N_N"/>
    <property type="match status" value="1"/>
</dbReference>
<feature type="domain" description="RecQ-mediated genome instability protein 1 C-terminal OB-fold" evidence="9">
    <location>
        <begin position="359"/>
        <end position="494"/>
    </location>
</feature>
<dbReference type="Gene3D" id="1.10.8.1020">
    <property type="entry name" value="RecQ-mediated genome instability protein 1, N-terminal domain"/>
    <property type="match status" value="1"/>
</dbReference>
<evidence type="ECO:0000259" key="8">
    <source>
        <dbReference type="Pfam" id="PF08585"/>
    </source>
</evidence>
<dbReference type="Gene3D" id="2.40.50.510">
    <property type="match status" value="1"/>
</dbReference>
<dbReference type="GO" id="GO:0000166">
    <property type="term" value="F:nucleotide binding"/>
    <property type="evidence" value="ECO:0007669"/>
    <property type="project" value="InterPro"/>
</dbReference>
<evidence type="ECO:0000256" key="2">
    <source>
        <dbReference type="ARBA" id="ARBA00006395"/>
    </source>
</evidence>
<evidence type="ECO:0000256" key="5">
    <source>
        <dbReference type="ARBA" id="ARBA00023242"/>
    </source>
</evidence>
<feature type="region of interest" description="Disordered" evidence="7">
    <location>
        <begin position="208"/>
        <end position="282"/>
    </location>
</feature>
<comment type="similarity">
    <text evidence="2">Belongs to the RMI1 family.</text>
</comment>
<evidence type="ECO:0000256" key="1">
    <source>
        <dbReference type="ARBA" id="ARBA00004123"/>
    </source>
</evidence>
<dbReference type="InterPro" id="IPR044881">
    <property type="entry name" value="RMI1_N_N_sf"/>
</dbReference>
<dbReference type="GO" id="GO:0000712">
    <property type="term" value="P:resolution of meiotic recombination intermediates"/>
    <property type="evidence" value="ECO:0007669"/>
    <property type="project" value="TreeGrafter"/>
</dbReference>
<evidence type="ECO:0000259" key="9">
    <source>
        <dbReference type="Pfam" id="PF16099"/>
    </source>
</evidence>
<reference evidence="11" key="1">
    <citation type="submission" date="2025-08" db="UniProtKB">
        <authorList>
            <consortium name="Ensembl"/>
        </authorList>
    </citation>
    <scope>IDENTIFICATION</scope>
</reference>
<dbReference type="Gene3D" id="2.40.50.770">
    <property type="entry name" value="RecQ-mediated genome instability protein Rmi1, C-terminal domain"/>
    <property type="match status" value="1"/>
</dbReference>
<dbReference type="InterPro" id="IPR032199">
    <property type="entry name" value="RMI1_C"/>
</dbReference>
<accession>A0A8C4ZC70</accession>
<dbReference type="Pfam" id="PF08585">
    <property type="entry name" value="RMI1_N_C"/>
    <property type="match status" value="1"/>
</dbReference>
<protein>
    <recommendedName>
        <fullName evidence="3">RecQ-mediated genome instability protein 1</fullName>
    </recommendedName>
</protein>
<gene>
    <name evidence="11" type="primary">RMI1</name>
</gene>
<name>A0A8C4ZC70_GADMO</name>
<dbReference type="SMART" id="SM01161">
    <property type="entry name" value="DUF1767"/>
    <property type="match status" value="1"/>
</dbReference>
<evidence type="ECO:0000256" key="7">
    <source>
        <dbReference type="SAM" id="MobiDB-lite"/>
    </source>
</evidence>
<evidence type="ECO:0000256" key="4">
    <source>
        <dbReference type="ARBA" id="ARBA00022705"/>
    </source>
</evidence>
<proteinExistence type="inferred from homology"/>
<keyword evidence="4" id="KW-0235">DNA replication</keyword>
<evidence type="ECO:0000256" key="6">
    <source>
        <dbReference type="ARBA" id="ARBA00024977"/>
    </source>
</evidence>
<feature type="compositionally biased region" description="Acidic residues" evidence="7">
    <location>
        <begin position="273"/>
        <end position="282"/>
    </location>
</feature>
<dbReference type="InterPro" id="IPR013894">
    <property type="entry name" value="RMI1_OB"/>
</dbReference>
<dbReference type="Ensembl" id="ENSGMOT00000011214.2">
    <property type="protein sequence ID" value="ENSGMOP00000010916.2"/>
    <property type="gene ID" value="ENSGMOG00000010204.2"/>
</dbReference>
<dbReference type="GO" id="GO:0016604">
    <property type="term" value="C:nuclear body"/>
    <property type="evidence" value="ECO:0007669"/>
    <property type="project" value="TreeGrafter"/>
</dbReference>
<dbReference type="GO" id="GO:0031422">
    <property type="term" value="C:RecQ family helicase-topoisomerase III complex"/>
    <property type="evidence" value="ECO:0007669"/>
    <property type="project" value="TreeGrafter"/>
</dbReference>
<comment type="function">
    <text evidence="6">Essential component of the RMI complex, a complex that plays an important role in the processing of homologous recombination intermediates to limit DNA crossover formation in cells. Promotes TOP3A binding to double Holliday junctions (DHJ) and hence stimulates TOP3A-mediated dissolution. Required for BLM phosphorylation during mitosis. Within the BLM complex, required for BLM and TOP3A stability.</text>
</comment>
<dbReference type="GeneTree" id="ENSGT00940000161055"/>
<reference evidence="11" key="2">
    <citation type="submission" date="2025-09" db="UniProtKB">
        <authorList>
            <consortium name="Ensembl"/>
        </authorList>
    </citation>
    <scope>IDENTIFICATION</scope>
</reference>
<comment type="subcellular location">
    <subcellularLocation>
        <location evidence="1">Nucleus</location>
    </subcellularLocation>
</comment>
<dbReference type="FunFam" id="2.40.50.770:FF:000002">
    <property type="entry name" value="recQ-mediated genome instability protein 1"/>
    <property type="match status" value="1"/>
</dbReference>
<dbReference type="AlphaFoldDB" id="A0A8C4ZC70"/>
<dbReference type="InterPro" id="IPR042470">
    <property type="entry name" value="RMI1_N_C_sf"/>
</dbReference>
<feature type="domain" description="RecQ mediated genome instability protein 1 OB-fold" evidence="8">
    <location>
        <begin position="69"/>
        <end position="202"/>
    </location>
</feature>
<feature type="region of interest" description="Disordered" evidence="7">
    <location>
        <begin position="296"/>
        <end position="345"/>
    </location>
</feature>
<feature type="domain" description="RMI1 N-terminal" evidence="10">
    <location>
        <begin position="14"/>
        <end position="63"/>
    </location>
</feature>
<dbReference type="PANTHER" id="PTHR14790:SF15">
    <property type="entry name" value="RECQ-MEDIATED GENOME INSTABILITY PROTEIN 1"/>
    <property type="match status" value="1"/>
</dbReference>
<keyword evidence="12" id="KW-1185">Reference proteome</keyword>
<dbReference type="FunFam" id="1.10.8.1020:FF:000001">
    <property type="entry name" value="RecQ-mediated genome instability protein 1"/>
    <property type="match status" value="1"/>
</dbReference>
<organism evidence="11 12">
    <name type="scientific">Gadus morhua</name>
    <name type="common">Atlantic cod</name>
    <dbReference type="NCBI Taxonomy" id="8049"/>
    <lineage>
        <taxon>Eukaryota</taxon>
        <taxon>Metazoa</taxon>
        <taxon>Chordata</taxon>
        <taxon>Craniata</taxon>
        <taxon>Vertebrata</taxon>
        <taxon>Euteleostomi</taxon>
        <taxon>Actinopterygii</taxon>
        <taxon>Neopterygii</taxon>
        <taxon>Teleostei</taxon>
        <taxon>Neoteleostei</taxon>
        <taxon>Acanthomorphata</taxon>
        <taxon>Zeiogadaria</taxon>
        <taxon>Gadariae</taxon>
        <taxon>Gadiformes</taxon>
        <taxon>Gadoidei</taxon>
        <taxon>Gadidae</taxon>
        <taxon>Gadus</taxon>
    </lineage>
</organism>
<dbReference type="GO" id="GO:0006260">
    <property type="term" value="P:DNA replication"/>
    <property type="evidence" value="ECO:0007669"/>
    <property type="project" value="UniProtKB-KW"/>
</dbReference>
<dbReference type="OMA" id="SATWHVK"/>
<dbReference type="PANTHER" id="PTHR14790">
    <property type="entry name" value="RECQ-MEDIATED GENOME INSTABILITY PROTEIN 1 RMI1"/>
    <property type="match status" value="1"/>
</dbReference>
<evidence type="ECO:0000259" key="10">
    <source>
        <dbReference type="Pfam" id="PF21000"/>
    </source>
</evidence>
<dbReference type="GO" id="GO:0000724">
    <property type="term" value="P:double-strand break repair via homologous recombination"/>
    <property type="evidence" value="ECO:0007669"/>
    <property type="project" value="TreeGrafter"/>
</dbReference>
<keyword evidence="5" id="KW-0539">Nucleus</keyword>
<evidence type="ECO:0000313" key="11">
    <source>
        <dbReference type="Ensembl" id="ENSGMOP00000010916.2"/>
    </source>
</evidence>
<evidence type="ECO:0000256" key="3">
    <source>
        <dbReference type="ARBA" id="ARBA00018987"/>
    </source>
</evidence>
<feature type="compositionally biased region" description="Polar residues" evidence="7">
    <location>
        <begin position="335"/>
        <end position="345"/>
    </location>
</feature>
<evidence type="ECO:0000313" key="12">
    <source>
        <dbReference type="Proteomes" id="UP000694546"/>
    </source>
</evidence>
<dbReference type="Proteomes" id="UP000694546">
    <property type="component" value="Chromosome 6"/>
</dbReference>
<sequence length="506" mass="55020">WSVSEVVNATMAWLQSSLHIHVPFAWLETCVEWVQEEGGGGHLTQQQINQQVLDQWLLGDLRDLGHPVLPGDLSGAQKTELTGTFCVQMDSLLDISQPAYGQLQKLRGKDCTNEEVNSVTQATQRPWEARPTRMLLLQVTDGVQNLEAMEYQPISALNTSLRPGVKLQLQGQMVCRLGVLLLGPQNVKVLGGEVEDLVDRNNQVGSAPSLYKGLPSSTPAGFLQPRGPLGEYSTQSHGRNPVQARRIGLGDQGDSVLFDPTSSIRSNQYEEVPFPDEDFDDLPLDELDSLVYQEGTNEPARLNSPRAHDEPRGGSHSSAPPSLRRPPTPGPSASGLGSNPVGRNSRPSWNVDATLALTSPPFTYLRLLQAKFPGAPQRQGTSVRIKAFIVTLLGKLTSSTGAWCVRATVSDGTGYLDVELSDGVLSGLLGFTVAQKGAMRRDPSRRGELDAGMSRCKEEMVDMCCVMTLGFEEQGSKAVVTRIDPVTEEDLGALDSEWRRVEVSAK</sequence>